<proteinExistence type="predicted"/>
<dbReference type="EMBL" id="JAWDJX010000089">
    <property type="protein sequence ID" value="KAK3046520.1"/>
    <property type="molecule type" value="Genomic_DNA"/>
</dbReference>
<evidence type="ECO:0000313" key="2">
    <source>
        <dbReference type="Proteomes" id="UP001271007"/>
    </source>
</evidence>
<accession>A0AAJ0DB77</accession>
<comment type="caution">
    <text evidence="1">The sequence shown here is derived from an EMBL/GenBank/DDBJ whole genome shotgun (WGS) entry which is preliminary data.</text>
</comment>
<dbReference type="AlphaFoldDB" id="A0AAJ0DB77"/>
<name>A0AAJ0DB77_9PEZI</name>
<sequence length="368" mass="41038">MREHAMGTTLIDVAPKDNTTAKDSTTTKDSISTLHSIATMYSTTVNNMRLNATPATSSKSKCRKELQELNAGIKIMKALASHRVPEELILLIFNATIRLRRPLLRLFHRGDGTKTARALLGGLSDKDTRELWYFVCESLFQTSRVRIKISYDMCLSDESGRITDSNTIATLPSWFLDLDNTVRHLRLHYTTKTDNLKQIAEPEEFHNRIETPRLPSLSFCLLSKMPGPPNLTTPPSHNILGPITNSTFATVPYASFLARLCNVVWSKKLLALPPKTYRQFLLELIGALKEYGPSGNTTFTLDVADENGLLWEGEEFDVTGLPEDVLAKVLDGLECSTSTNLRADMVKKKKSRELAGHVEGEVEEDAGK</sequence>
<evidence type="ECO:0000313" key="1">
    <source>
        <dbReference type="EMBL" id="KAK3046520.1"/>
    </source>
</evidence>
<organism evidence="1 2">
    <name type="scientific">Extremus antarcticus</name>
    <dbReference type="NCBI Taxonomy" id="702011"/>
    <lineage>
        <taxon>Eukaryota</taxon>
        <taxon>Fungi</taxon>
        <taxon>Dikarya</taxon>
        <taxon>Ascomycota</taxon>
        <taxon>Pezizomycotina</taxon>
        <taxon>Dothideomycetes</taxon>
        <taxon>Dothideomycetidae</taxon>
        <taxon>Mycosphaerellales</taxon>
        <taxon>Extremaceae</taxon>
        <taxon>Extremus</taxon>
    </lineage>
</organism>
<protein>
    <submittedName>
        <fullName evidence="1">Uncharacterized protein</fullName>
    </submittedName>
</protein>
<gene>
    <name evidence="1" type="ORF">LTR09_012009</name>
</gene>
<keyword evidence="2" id="KW-1185">Reference proteome</keyword>
<reference evidence="1" key="1">
    <citation type="submission" date="2023-04" db="EMBL/GenBank/DDBJ databases">
        <title>Black Yeasts Isolated from many extreme environments.</title>
        <authorList>
            <person name="Coleine C."/>
            <person name="Stajich J.E."/>
            <person name="Selbmann L."/>
        </authorList>
    </citation>
    <scope>NUCLEOTIDE SEQUENCE</scope>
    <source>
        <strain evidence="1">CCFEE 5312</strain>
    </source>
</reference>
<dbReference type="Proteomes" id="UP001271007">
    <property type="component" value="Unassembled WGS sequence"/>
</dbReference>